<organism evidence="1 2">
    <name type="scientific">Streptomyces mangrovisoli</name>
    <dbReference type="NCBI Taxonomy" id="1428628"/>
    <lineage>
        <taxon>Bacteria</taxon>
        <taxon>Bacillati</taxon>
        <taxon>Actinomycetota</taxon>
        <taxon>Actinomycetes</taxon>
        <taxon>Kitasatosporales</taxon>
        <taxon>Streptomycetaceae</taxon>
        <taxon>Streptomyces</taxon>
    </lineage>
</organism>
<name>A0A1J4P695_9ACTN</name>
<dbReference type="AlphaFoldDB" id="A0A1J4P695"/>
<proteinExistence type="predicted"/>
<dbReference type="EMBL" id="LAVA02000002">
    <property type="protein sequence ID" value="OIJ69746.1"/>
    <property type="molecule type" value="Genomic_DNA"/>
</dbReference>
<gene>
    <name evidence="1" type="ORF">WN71_000715</name>
</gene>
<comment type="caution">
    <text evidence="1">The sequence shown here is derived from an EMBL/GenBank/DDBJ whole genome shotgun (WGS) entry which is preliminary data.</text>
</comment>
<accession>A0A1J4P695</accession>
<protein>
    <submittedName>
        <fullName evidence="1">Uncharacterized protein</fullName>
    </submittedName>
</protein>
<sequence>MQDEVLYSRLYMAGHVTSDIAAGLLLAHPHQSEDAVRCVSPPTFPCCSASSVSNTSAAAGTWLQGNGVSSHA</sequence>
<evidence type="ECO:0000313" key="2">
    <source>
        <dbReference type="Proteomes" id="UP000034196"/>
    </source>
</evidence>
<dbReference type="Proteomes" id="UP000034196">
    <property type="component" value="Unassembled WGS sequence"/>
</dbReference>
<evidence type="ECO:0000313" key="1">
    <source>
        <dbReference type="EMBL" id="OIJ69746.1"/>
    </source>
</evidence>
<reference evidence="1" key="1">
    <citation type="submission" date="2016-10" db="EMBL/GenBank/DDBJ databases">
        <title>Genome sequence of Streptomyces mangrovisoli MUSC 149.</title>
        <authorList>
            <person name="Lee L.-H."/>
            <person name="Ser H.-L."/>
        </authorList>
    </citation>
    <scope>NUCLEOTIDE SEQUENCE [LARGE SCALE GENOMIC DNA]</scope>
    <source>
        <strain evidence="1">MUSC 149</strain>
    </source>
</reference>
<keyword evidence="2" id="KW-1185">Reference proteome</keyword>